<feature type="non-terminal residue" evidence="1">
    <location>
        <position position="219"/>
    </location>
</feature>
<sequence>MNYSEAYKNMVQGSLWNFIKTVANPNKIILPLILYFDDLKIDNPLESHAGYYKIGCLYYNIPTIPLKYSSYLENIFISTFISTLFYNSDRCHYGNTTVLKHILNELKILENNGLYIKNDNQHIYFAFCFMTGDNLSIHSILGLTESFSSNYCKFCLADKNLTKKLITEQSNLLRLKNEYVYYLENKNFGIKERCIFNDLKFLLPYIYVNQCINVMHDLI</sequence>
<organism evidence="2">
    <name type="scientific">Camponotus floridanus</name>
    <name type="common">Florida carpenter ant</name>
    <dbReference type="NCBI Taxonomy" id="104421"/>
    <lineage>
        <taxon>Eukaryota</taxon>
        <taxon>Metazoa</taxon>
        <taxon>Ecdysozoa</taxon>
        <taxon>Arthropoda</taxon>
        <taxon>Hexapoda</taxon>
        <taxon>Insecta</taxon>
        <taxon>Pterygota</taxon>
        <taxon>Neoptera</taxon>
        <taxon>Endopterygota</taxon>
        <taxon>Hymenoptera</taxon>
        <taxon>Apocrita</taxon>
        <taxon>Aculeata</taxon>
        <taxon>Formicoidea</taxon>
        <taxon>Formicidae</taxon>
        <taxon>Formicinae</taxon>
        <taxon>Camponotus</taxon>
    </lineage>
</organism>
<gene>
    <name evidence="1" type="ORF">EAG_11055</name>
</gene>
<name>E2ALW2_CAMFO</name>
<dbReference type="Proteomes" id="UP000000311">
    <property type="component" value="Unassembled WGS sequence"/>
</dbReference>
<dbReference type="AlphaFoldDB" id="E2ALW2"/>
<dbReference type="OMA" id="WKENIAP"/>
<dbReference type="InParanoid" id="E2ALW2"/>
<reference evidence="1 2" key="1">
    <citation type="journal article" date="2010" name="Science">
        <title>Genomic comparison of the ants Camponotus floridanus and Harpegnathos saltator.</title>
        <authorList>
            <person name="Bonasio R."/>
            <person name="Zhang G."/>
            <person name="Ye C."/>
            <person name="Mutti N.S."/>
            <person name="Fang X."/>
            <person name="Qin N."/>
            <person name="Donahue G."/>
            <person name="Yang P."/>
            <person name="Li Q."/>
            <person name="Li C."/>
            <person name="Zhang P."/>
            <person name="Huang Z."/>
            <person name="Berger S.L."/>
            <person name="Reinberg D."/>
            <person name="Wang J."/>
            <person name="Liebig J."/>
        </authorList>
    </citation>
    <scope>NUCLEOTIDE SEQUENCE [LARGE SCALE GENOMIC DNA]</scope>
    <source>
        <strain evidence="2">C129</strain>
    </source>
</reference>
<dbReference type="EMBL" id="GL440678">
    <property type="protein sequence ID" value="EFN65579.1"/>
    <property type="molecule type" value="Genomic_DNA"/>
</dbReference>
<accession>E2ALW2</accession>
<evidence type="ECO:0000313" key="1">
    <source>
        <dbReference type="EMBL" id="EFN65579.1"/>
    </source>
</evidence>
<keyword evidence="2" id="KW-1185">Reference proteome</keyword>
<evidence type="ECO:0000313" key="2">
    <source>
        <dbReference type="Proteomes" id="UP000000311"/>
    </source>
</evidence>
<protein>
    <submittedName>
        <fullName evidence="1">Uncharacterized protein</fullName>
    </submittedName>
</protein>
<proteinExistence type="predicted"/>